<dbReference type="CDD" id="cd01743">
    <property type="entry name" value="GATase1_Anthranilate_Synthase"/>
    <property type="match status" value="1"/>
</dbReference>
<dbReference type="PRINTS" id="PR00096">
    <property type="entry name" value="GATASE"/>
</dbReference>
<dbReference type="PANTHER" id="PTHR43418:SF4">
    <property type="entry name" value="MULTIFUNCTIONAL TRYPTOPHAN BIOSYNTHESIS PROTEIN"/>
    <property type="match status" value="1"/>
</dbReference>
<dbReference type="RefSeq" id="WP_187265711.1">
    <property type="nucleotide sequence ID" value="NZ_JBHUEJ010000045.1"/>
</dbReference>
<dbReference type="InterPro" id="IPR006221">
    <property type="entry name" value="TrpG/PapA_dom"/>
</dbReference>
<dbReference type="PRINTS" id="PR00097">
    <property type="entry name" value="ANTSNTHASEII"/>
</dbReference>
<dbReference type="EMBL" id="JBHUEJ010000045">
    <property type="protein sequence ID" value="MFD1712548.1"/>
    <property type="molecule type" value="Genomic_DNA"/>
</dbReference>
<dbReference type="Proteomes" id="UP001597304">
    <property type="component" value="Unassembled WGS sequence"/>
</dbReference>
<evidence type="ECO:0000313" key="4">
    <source>
        <dbReference type="Proteomes" id="UP001597304"/>
    </source>
</evidence>
<dbReference type="PANTHER" id="PTHR43418">
    <property type="entry name" value="MULTIFUNCTIONAL TRYPTOPHAN BIOSYNTHESIS PROTEIN-RELATED"/>
    <property type="match status" value="1"/>
</dbReference>
<keyword evidence="4" id="KW-1185">Reference proteome</keyword>
<dbReference type="SUPFAM" id="SSF52317">
    <property type="entry name" value="Class I glutamine amidotransferase-like"/>
    <property type="match status" value="1"/>
</dbReference>
<dbReference type="PROSITE" id="PS51273">
    <property type="entry name" value="GATASE_TYPE_1"/>
    <property type="match status" value="1"/>
</dbReference>
<sequence>MRVLMVDNYDSFTFNIVQYFGELGAQVTVLRNDEVTLEQLAERFERGEFDRLCISPGPCSPGEAGVSVAAIRHFAGKLPILGVCLGHQAIGAAFGGDIVRAQQQMHGKTSVISTDQQGVFVDLPKQFTVNRYHSLVIDRATCPKELAVTATSEDGEIQGVRHTGYAHDVRIEGMQFHPESILTEHGHAMLANFLR</sequence>
<organism evidence="3 4">
    <name type="scientific">Ottowia flava</name>
    <dbReference type="NCBI Taxonomy" id="2675430"/>
    <lineage>
        <taxon>Bacteria</taxon>
        <taxon>Pseudomonadati</taxon>
        <taxon>Pseudomonadota</taxon>
        <taxon>Betaproteobacteria</taxon>
        <taxon>Burkholderiales</taxon>
        <taxon>Comamonadaceae</taxon>
        <taxon>Ottowia</taxon>
    </lineage>
</organism>
<reference evidence="4" key="1">
    <citation type="journal article" date="2019" name="Int. J. Syst. Evol. Microbiol.">
        <title>The Global Catalogue of Microorganisms (GCM) 10K type strain sequencing project: providing services to taxonomists for standard genome sequencing and annotation.</title>
        <authorList>
            <consortium name="The Broad Institute Genomics Platform"/>
            <consortium name="The Broad Institute Genome Sequencing Center for Infectious Disease"/>
            <person name="Wu L."/>
            <person name="Ma J."/>
        </authorList>
    </citation>
    <scope>NUCLEOTIDE SEQUENCE [LARGE SCALE GENOMIC DNA]</scope>
    <source>
        <strain evidence="4">LMG 29247</strain>
    </source>
</reference>
<feature type="domain" description="Glutamine amidotransferase" evidence="2">
    <location>
        <begin position="4"/>
        <end position="194"/>
    </location>
</feature>
<gene>
    <name evidence="3" type="ORF">ACFSF0_18280</name>
</gene>
<dbReference type="Pfam" id="PF00117">
    <property type="entry name" value="GATase"/>
    <property type="match status" value="1"/>
</dbReference>
<dbReference type="InterPro" id="IPR017926">
    <property type="entry name" value="GATASE"/>
</dbReference>
<dbReference type="Gene3D" id="3.40.50.880">
    <property type="match status" value="1"/>
</dbReference>
<dbReference type="PRINTS" id="PR00099">
    <property type="entry name" value="CPSGATASE"/>
</dbReference>
<protein>
    <submittedName>
        <fullName evidence="3">Anthranilate synthase component II</fullName>
    </submittedName>
</protein>
<keyword evidence="1" id="KW-0315">Glutamine amidotransferase</keyword>
<dbReference type="NCBIfam" id="TIGR00566">
    <property type="entry name" value="trpG_papA"/>
    <property type="match status" value="1"/>
</dbReference>
<proteinExistence type="predicted"/>
<dbReference type="InterPro" id="IPR029062">
    <property type="entry name" value="Class_I_gatase-like"/>
</dbReference>
<dbReference type="InterPro" id="IPR050472">
    <property type="entry name" value="Anth_synth/Amidotransfase"/>
</dbReference>
<evidence type="ECO:0000256" key="1">
    <source>
        <dbReference type="ARBA" id="ARBA00022962"/>
    </source>
</evidence>
<evidence type="ECO:0000313" key="3">
    <source>
        <dbReference type="EMBL" id="MFD1712548.1"/>
    </source>
</evidence>
<accession>A0ABW4KYH1</accession>
<name>A0ABW4KYH1_9BURK</name>
<evidence type="ECO:0000259" key="2">
    <source>
        <dbReference type="Pfam" id="PF00117"/>
    </source>
</evidence>
<comment type="caution">
    <text evidence="3">The sequence shown here is derived from an EMBL/GenBank/DDBJ whole genome shotgun (WGS) entry which is preliminary data.</text>
</comment>